<dbReference type="Pfam" id="PF00400">
    <property type="entry name" value="WD40"/>
    <property type="match status" value="4"/>
</dbReference>
<evidence type="ECO:0000256" key="2">
    <source>
        <dbReference type="ARBA" id="ARBA00022574"/>
    </source>
</evidence>
<dbReference type="InterPro" id="IPR050630">
    <property type="entry name" value="WD_repeat_EMAP"/>
</dbReference>
<dbReference type="SUPFAM" id="SSF50978">
    <property type="entry name" value="WD40 repeat-like"/>
    <property type="match status" value="2"/>
</dbReference>
<evidence type="ECO:0000313" key="8">
    <source>
        <dbReference type="Proteomes" id="UP001648503"/>
    </source>
</evidence>
<comment type="subcellular location">
    <subcellularLocation>
        <location evidence="1">Cell projection</location>
        <location evidence="1">Cilium</location>
    </subcellularLocation>
</comment>
<dbReference type="PROSITE" id="PS00678">
    <property type="entry name" value="WD_REPEATS_1"/>
    <property type="match status" value="1"/>
</dbReference>
<keyword evidence="4" id="KW-0966">Cell projection</keyword>
<dbReference type="InterPro" id="IPR015943">
    <property type="entry name" value="WD40/YVTN_repeat-like_dom_sf"/>
</dbReference>
<reference evidence="7 8" key="1">
    <citation type="submission" date="2021-02" db="EMBL/GenBank/DDBJ databases">
        <title>Variation within the Batrachochytrium salamandrivorans European outbreak.</title>
        <authorList>
            <person name="Kelly M."/>
            <person name="Pasmans F."/>
            <person name="Shea T.P."/>
            <person name="Munoz J.F."/>
            <person name="Carranza S."/>
            <person name="Cuomo C.A."/>
            <person name="Martel A."/>
        </authorList>
    </citation>
    <scope>NUCLEOTIDE SEQUENCE [LARGE SCALE GENOMIC DNA]</scope>
    <source>
        <strain evidence="7 8">AMFP18/2</strain>
    </source>
</reference>
<dbReference type="InterPro" id="IPR019775">
    <property type="entry name" value="WD40_repeat_CS"/>
</dbReference>
<dbReference type="Gene3D" id="2.130.10.10">
    <property type="entry name" value="YVTN repeat-like/Quinoprotein amine dehydrogenase"/>
    <property type="match status" value="2"/>
</dbReference>
<protein>
    <recommendedName>
        <fullName evidence="5">Cilia- and flagella-associated protein 251</fullName>
    </recommendedName>
</protein>
<comment type="caution">
    <text evidence="7">The sequence shown here is derived from an EMBL/GenBank/DDBJ whole genome shotgun (WGS) entry which is preliminary data.</text>
</comment>
<evidence type="ECO:0000313" key="7">
    <source>
        <dbReference type="EMBL" id="KAH6593555.1"/>
    </source>
</evidence>
<dbReference type="Proteomes" id="UP001648503">
    <property type="component" value="Unassembled WGS sequence"/>
</dbReference>
<dbReference type="EMBL" id="JAFCIX010000352">
    <property type="protein sequence ID" value="KAH6593555.1"/>
    <property type="molecule type" value="Genomic_DNA"/>
</dbReference>
<dbReference type="InterPro" id="IPR036322">
    <property type="entry name" value="WD40_repeat_dom_sf"/>
</dbReference>
<evidence type="ECO:0000256" key="1">
    <source>
        <dbReference type="ARBA" id="ARBA00004138"/>
    </source>
</evidence>
<keyword evidence="8" id="KW-1185">Reference proteome</keyword>
<organism evidence="7 8">
    <name type="scientific">Batrachochytrium salamandrivorans</name>
    <dbReference type="NCBI Taxonomy" id="1357716"/>
    <lineage>
        <taxon>Eukaryota</taxon>
        <taxon>Fungi</taxon>
        <taxon>Fungi incertae sedis</taxon>
        <taxon>Chytridiomycota</taxon>
        <taxon>Chytridiomycota incertae sedis</taxon>
        <taxon>Chytridiomycetes</taxon>
        <taxon>Rhizophydiales</taxon>
        <taxon>Rhizophydiales incertae sedis</taxon>
        <taxon>Batrachochytrium</taxon>
    </lineage>
</organism>
<dbReference type="PANTHER" id="PTHR13720">
    <property type="entry name" value="WD-40 REPEAT PROTEIN"/>
    <property type="match status" value="1"/>
</dbReference>
<evidence type="ECO:0000256" key="4">
    <source>
        <dbReference type="ARBA" id="ARBA00023273"/>
    </source>
</evidence>
<evidence type="ECO:0000256" key="5">
    <source>
        <dbReference type="ARBA" id="ARBA00040994"/>
    </source>
</evidence>
<keyword evidence="2 6" id="KW-0853">WD repeat</keyword>
<feature type="repeat" description="WD" evidence="6">
    <location>
        <begin position="402"/>
        <end position="443"/>
    </location>
</feature>
<name>A0ABQ8F816_9FUNG</name>
<proteinExistence type="predicted"/>
<gene>
    <name evidence="7" type="ORF">BASA50_007269</name>
</gene>
<evidence type="ECO:0000256" key="6">
    <source>
        <dbReference type="PROSITE-ProRule" id="PRU00221"/>
    </source>
</evidence>
<evidence type="ECO:0000256" key="3">
    <source>
        <dbReference type="ARBA" id="ARBA00022737"/>
    </source>
</evidence>
<sequence length="1053" mass="116109">MATTPNTTESFPSNALLLFYASANTGVLYNWVSGRQRLLQGHCNSITSTAVSSNRRWIATADSGPNSMIILWDMKSRHQRPDTTNISAASAAPFENNSILQAAPIKNIFDPHGGYGSLTAEFTSDSKYLVTLGADPIQTICVWSWSELTNDPIAILRVDGEPQRCLRVNPNDPYEFMSNGPHSVQFYIWDKITKEISQHAPVIDEKDFKHVPSEYTHSTFIPSLNQAMSGTVDGNVIVWAEKSLDNLDIKLDKGEKAAITFIKLHDSSINFIACITDKFIVTGGDDGFIKVFDMNFRILFWCEHLAAGQISSITYNATSKLMFDDMAIPELVVSTKHSRILLLHSPLKNSKISAKGKLFDIKNTHGTTDTNLISSGTIHTPESMPEKDISDQNMVPGITNILHGQYGQIRGLTAHPDKTIFAVGGDSGYLQIWDYTTKQILISRYFQDTISIAETPIHTQKTNKTAAKHRYYSLANKRPSAHLAAMKISSLAYSATGKALAVGFSNGVLKMLDAQTLQDLPQSFLIKNETYGHHISNVPITRVAFSPDGDHCAASDAAHVICVLRKKSVKIKQGELDSLAESSLREQAEIQDSGVHSGVNSTVEDNEGNKSDAFHRIEWTFIGRQRTHFKEVIALLFPLKESSASSVRLMSISKDRHVTDFDLEGSSVSCGLLINSIRKIEQIYRPEAAILYNCHHDIHPEQFILTFNSGYKLRQFTSSTQLCRKTVLGPTFGGHVNNLCVLPSATGAKYLAFSTTSQVIGVTKLPLDGNPYSTMGIIGHPGEVSNMVCVYNGAFLITAGGSDGVINFWEVNSSALEAQAILCSDKVSPYLNLLDPSGQGKQGKAYCEFEDYFYYAQLRSQGEHSMEKRLISNEVDLAQMPSIMQAMGFYPSNQEIDDMINEVKFSKFVHGKGEEVSTLTLLDLIKLFVNHRPACDISLNDMEIALSHAKRLEPGKPLPKGPVVKLNSKQEVSSDGIVSLLQQYGESLSFEDVQKAFYQLLVDKPPYYGKLPRTINAHSFIQDILGLSPVNSNDTANHGIDPDAISEIPPTLA</sequence>
<accession>A0ABQ8F816</accession>
<dbReference type="PANTHER" id="PTHR13720:SF13">
    <property type="entry name" value="CILIA- AND FLAGELLA-ASSOCIATED PROTEIN 251"/>
    <property type="match status" value="1"/>
</dbReference>
<keyword evidence="3" id="KW-0677">Repeat</keyword>
<dbReference type="InterPro" id="IPR001680">
    <property type="entry name" value="WD40_rpt"/>
</dbReference>
<dbReference type="SMART" id="SM00320">
    <property type="entry name" value="WD40"/>
    <property type="match status" value="9"/>
</dbReference>
<dbReference type="PROSITE" id="PS50082">
    <property type="entry name" value="WD_REPEATS_2"/>
    <property type="match status" value="1"/>
</dbReference>